<gene>
    <name evidence="1" type="ORF">QNI22_20400</name>
</gene>
<evidence type="ECO:0000313" key="2">
    <source>
        <dbReference type="Proteomes" id="UP001232063"/>
    </source>
</evidence>
<dbReference type="RefSeq" id="WP_314513476.1">
    <property type="nucleotide sequence ID" value="NZ_JASJOU010000007.1"/>
</dbReference>
<dbReference type="AlphaFoldDB" id="A0AAE3UH31"/>
<sequence>MQCNYGWTKEQEIDFWEFVLTKNTKLGIPFLTLAKSYWGNSIKSLQEVFPLYLEAIQREPQHYYSLSEEDFEQLKKDATYKFHILEIELSLYENMWSKSEWLKEHSQLIERCNGDKEIQEIIYKKSEKILYGNYLLVSQYIKSDYLSIYDRIQSCSIE</sequence>
<keyword evidence="2" id="KW-1185">Reference proteome</keyword>
<reference evidence="1" key="1">
    <citation type="submission" date="2023-05" db="EMBL/GenBank/DDBJ databases">
        <authorList>
            <person name="Zhang X."/>
        </authorList>
    </citation>
    <scope>NUCLEOTIDE SEQUENCE</scope>
    <source>
        <strain evidence="1">BD1B2-1</strain>
    </source>
</reference>
<name>A0AAE3UH31_9BACT</name>
<accession>A0AAE3UH31</accession>
<organism evidence="1 2">
    <name type="scientific">Xanthocytophaga agilis</name>
    <dbReference type="NCBI Taxonomy" id="3048010"/>
    <lineage>
        <taxon>Bacteria</taxon>
        <taxon>Pseudomonadati</taxon>
        <taxon>Bacteroidota</taxon>
        <taxon>Cytophagia</taxon>
        <taxon>Cytophagales</taxon>
        <taxon>Rhodocytophagaceae</taxon>
        <taxon>Xanthocytophaga</taxon>
    </lineage>
</organism>
<protein>
    <submittedName>
        <fullName evidence="1">Uncharacterized protein</fullName>
    </submittedName>
</protein>
<dbReference type="EMBL" id="JASJOU010000007">
    <property type="protein sequence ID" value="MDJ1503042.1"/>
    <property type="molecule type" value="Genomic_DNA"/>
</dbReference>
<evidence type="ECO:0000313" key="1">
    <source>
        <dbReference type="EMBL" id="MDJ1503042.1"/>
    </source>
</evidence>
<dbReference type="Proteomes" id="UP001232063">
    <property type="component" value="Unassembled WGS sequence"/>
</dbReference>
<comment type="caution">
    <text evidence="1">The sequence shown here is derived from an EMBL/GenBank/DDBJ whole genome shotgun (WGS) entry which is preliminary data.</text>
</comment>
<proteinExistence type="predicted"/>